<dbReference type="Pfam" id="PF01370">
    <property type="entry name" value="Epimerase"/>
    <property type="match status" value="1"/>
</dbReference>
<evidence type="ECO:0000259" key="2">
    <source>
        <dbReference type="Pfam" id="PF01370"/>
    </source>
</evidence>
<dbReference type="PANTHER" id="PTHR14097">
    <property type="entry name" value="OXIDOREDUCTASE HTATIP2"/>
    <property type="match status" value="1"/>
</dbReference>
<gene>
    <name evidence="3" type="ORF">PPSIR1_40420</name>
</gene>
<feature type="domain" description="NAD-dependent epimerase/dehydratase" evidence="2">
    <location>
        <begin position="9"/>
        <end position="83"/>
    </location>
</feature>
<evidence type="ECO:0000313" key="3">
    <source>
        <dbReference type="EMBL" id="EDM81286.1"/>
    </source>
</evidence>
<dbReference type="SUPFAM" id="SSF51735">
    <property type="entry name" value="NAD(P)-binding Rossmann-fold domains"/>
    <property type="match status" value="1"/>
</dbReference>
<accession>A6FYL4</accession>
<comment type="subcellular location">
    <subcellularLocation>
        <location evidence="1">Membrane</location>
    </subcellularLocation>
</comment>
<evidence type="ECO:0000256" key="1">
    <source>
        <dbReference type="ARBA" id="ARBA00004370"/>
    </source>
</evidence>
<keyword evidence="4" id="KW-1185">Reference proteome</keyword>
<organism evidence="3 4">
    <name type="scientific">Plesiocystis pacifica SIR-1</name>
    <dbReference type="NCBI Taxonomy" id="391625"/>
    <lineage>
        <taxon>Bacteria</taxon>
        <taxon>Pseudomonadati</taxon>
        <taxon>Myxococcota</taxon>
        <taxon>Polyangia</taxon>
        <taxon>Nannocystales</taxon>
        <taxon>Nannocystaceae</taxon>
        <taxon>Plesiocystis</taxon>
    </lineage>
</organism>
<protein>
    <recommendedName>
        <fullName evidence="2">NAD-dependent epimerase/dehydratase domain-containing protein</fullName>
    </recommendedName>
</protein>
<dbReference type="AlphaFoldDB" id="A6FYL4"/>
<dbReference type="PANTHER" id="PTHR14097:SF8">
    <property type="entry name" value="NAD(P)-BINDING DOMAIN-CONTAINING PROTEIN"/>
    <property type="match status" value="1"/>
</dbReference>
<dbReference type="OrthoDB" id="9798632at2"/>
<evidence type="ECO:0000313" key="4">
    <source>
        <dbReference type="Proteomes" id="UP000005801"/>
    </source>
</evidence>
<dbReference type="eggNOG" id="COG0702">
    <property type="taxonomic scope" value="Bacteria"/>
</dbReference>
<dbReference type="EMBL" id="ABCS01000004">
    <property type="protein sequence ID" value="EDM81286.1"/>
    <property type="molecule type" value="Genomic_DNA"/>
</dbReference>
<dbReference type="InterPro" id="IPR036291">
    <property type="entry name" value="NAD(P)-bd_dom_sf"/>
</dbReference>
<reference evidence="3 4" key="1">
    <citation type="submission" date="2007-06" db="EMBL/GenBank/DDBJ databases">
        <authorList>
            <person name="Shimkets L."/>
            <person name="Ferriera S."/>
            <person name="Johnson J."/>
            <person name="Kravitz S."/>
            <person name="Beeson K."/>
            <person name="Sutton G."/>
            <person name="Rogers Y.-H."/>
            <person name="Friedman R."/>
            <person name="Frazier M."/>
            <person name="Venter J.C."/>
        </authorList>
    </citation>
    <scope>NUCLEOTIDE SEQUENCE [LARGE SCALE GENOMIC DNA]</scope>
    <source>
        <strain evidence="3 4">SIR-1</strain>
    </source>
</reference>
<proteinExistence type="predicted"/>
<dbReference type="GO" id="GO:0016020">
    <property type="term" value="C:membrane"/>
    <property type="evidence" value="ECO:0007669"/>
    <property type="project" value="UniProtKB-SubCell"/>
</dbReference>
<dbReference type="RefSeq" id="WP_006969563.1">
    <property type="nucleotide sequence ID" value="NZ_ABCS01000004.1"/>
</dbReference>
<comment type="caution">
    <text evidence="3">The sequence shown here is derived from an EMBL/GenBank/DDBJ whole genome shotgun (WGS) entry which is preliminary data.</text>
</comment>
<name>A6FYL4_9BACT</name>
<sequence length="231" mass="24567">MSEAAGKRVLITGATGMVGGQALDYALGHPEVGAVTVVGRRRVGREHPELREILHGDFSDCAALADVLREQDAVLYCIGVYTGAVPDELFRAITVDHTLAFAGVLAEVNPSASFCLLSGAGSDPSGRSRMAFARYKGAAEAGLSALGLGRFHSFRPGYIYPSEPREEPGLSYRITRRIYPVLRRLAPGSVITDRRLAEAMVEVGLHGAGSHASPFLENRDILGLSPPDLPA</sequence>
<dbReference type="STRING" id="391625.PPSIR1_40420"/>
<dbReference type="Proteomes" id="UP000005801">
    <property type="component" value="Unassembled WGS sequence"/>
</dbReference>
<dbReference type="InterPro" id="IPR001509">
    <property type="entry name" value="Epimerase_deHydtase"/>
</dbReference>
<dbReference type="Gene3D" id="3.40.50.720">
    <property type="entry name" value="NAD(P)-binding Rossmann-like Domain"/>
    <property type="match status" value="1"/>
</dbReference>